<dbReference type="PANTHER" id="PTHR42964">
    <property type="entry name" value="ENOYL-COA HYDRATASE"/>
    <property type="match status" value="1"/>
</dbReference>
<dbReference type="InterPro" id="IPR001753">
    <property type="entry name" value="Enoyl-CoA_hydra/iso"/>
</dbReference>
<dbReference type="SUPFAM" id="SSF52096">
    <property type="entry name" value="ClpP/crotonase"/>
    <property type="match status" value="1"/>
</dbReference>
<sequence length="263" mass="27903">MNQFNTLKVELGADGVAHLILNRPDRKNAISAEMMDELVAFAALAADTPEMRVVVLQGAEGVFCAGGDLSWMMTQIKADRAGRMAEARRLANMLKALNEMPVPLIGRVEGVAMGGGAGLACVCDMAVTADDCRFGFTETRLGIIPATISPYVLARIGEGAARQVMMNAELFQGPRAVALGLVARSVSADQLDMAIKEAVAPYLKLPKEAVGRTKRLIRSLGAQIDASVIDGTIEQLADAWESDCAEKGIAAFLNKTPALWAKG</sequence>
<organism evidence="2 3">
    <name type="scientific">Thalassococcus halodurans</name>
    <dbReference type="NCBI Taxonomy" id="373675"/>
    <lineage>
        <taxon>Bacteria</taxon>
        <taxon>Pseudomonadati</taxon>
        <taxon>Pseudomonadota</taxon>
        <taxon>Alphaproteobacteria</taxon>
        <taxon>Rhodobacterales</taxon>
        <taxon>Roseobacteraceae</taxon>
        <taxon>Thalassococcus</taxon>
    </lineage>
</organism>
<dbReference type="Proteomes" id="UP000236752">
    <property type="component" value="Unassembled WGS sequence"/>
</dbReference>
<dbReference type="CDD" id="cd06558">
    <property type="entry name" value="crotonase-like"/>
    <property type="match status" value="1"/>
</dbReference>
<reference evidence="2 3" key="1">
    <citation type="submission" date="2016-10" db="EMBL/GenBank/DDBJ databases">
        <authorList>
            <person name="de Groot N.N."/>
        </authorList>
    </citation>
    <scope>NUCLEOTIDE SEQUENCE [LARGE SCALE GENOMIC DNA]</scope>
    <source>
        <strain evidence="2 3">DSM 26915</strain>
    </source>
</reference>
<protein>
    <submittedName>
        <fullName evidence="2">Methylglutaconyl-CoA hydratase</fullName>
    </submittedName>
</protein>
<dbReference type="EMBL" id="FNUZ01000002">
    <property type="protein sequence ID" value="SEG09028.1"/>
    <property type="molecule type" value="Genomic_DNA"/>
</dbReference>
<dbReference type="Gene3D" id="3.90.226.10">
    <property type="entry name" value="2-enoyl-CoA Hydratase, Chain A, domain 1"/>
    <property type="match status" value="1"/>
</dbReference>
<evidence type="ECO:0000256" key="1">
    <source>
        <dbReference type="ARBA" id="ARBA00005254"/>
    </source>
</evidence>
<dbReference type="InterPro" id="IPR029045">
    <property type="entry name" value="ClpP/crotonase-like_dom_sf"/>
</dbReference>
<dbReference type="AlphaFoldDB" id="A0A1H5XBB8"/>
<dbReference type="OrthoDB" id="9795613at2"/>
<dbReference type="GO" id="GO:0008300">
    <property type="term" value="P:isoprenoid catabolic process"/>
    <property type="evidence" value="ECO:0007669"/>
    <property type="project" value="TreeGrafter"/>
</dbReference>
<proteinExistence type="inferred from homology"/>
<dbReference type="Pfam" id="PF00378">
    <property type="entry name" value="ECH_1"/>
    <property type="match status" value="1"/>
</dbReference>
<evidence type="ECO:0000313" key="3">
    <source>
        <dbReference type="Proteomes" id="UP000236752"/>
    </source>
</evidence>
<comment type="similarity">
    <text evidence="1">Belongs to the enoyl-CoA hydratase/isomerase family.</text>
</comment>
<accession>A0A1H5XBB8</accession>
<evidence type="ECO:0000313" key="2">
    <source>
        <dbReference type="EMBL" id="SEG09028.1"/>
    </source>
</evidence>
<dbReference type="InterPro" id="IPR051683">
    <property type="entry name" value="Enoyl-CoA_Hydratase/Isomerase"/>
</dbReference>
<gene>
    <name evidence="2" type="ORF">SAMN04488045_1805</name>
</gene>
<dbReference type="RefSeq" id="WP_103910101.1">
    <property type="nucleotide sequence ID" value="NZ_FNUZ01000002.1"/>
</dbReference>
<keyword evidence="3" id="KW-1185">Reference proteome</keyword>
<dbReference type="PANTHER" id="PTHR42964:SF1">
    <property type="entry name" value="POLYKETIDE BIOSYNTHESIS ENOYL-COA HYDRATASE PKSH-RELATED"/>
    <property type="match status" value="1"/>
</dbReference>
<name>A0A1H5XBB8_9RHOB</name>
<dbReference type="GO" id="GO:0003824">
    <property type="term" value="F:catalytic activity"/>
    <property type="evidence" value="ECO:0007669"/>
    <property type="project" value="UniProtKB-ARBA"/>
</dbReference>